<proteinExistence type="predicted"/>
<gene>
    <name evidence="2" type="ORF">g.12632</name>
</gene>
<dbReference type="InterPro" id="IPR011042">
    <property type="entry name" value="6-blade_b-propeller_TolB-like"/>
</dbReference>
<dbReference type="Gene3D" id="2.120.10.30">
    <property type="entry name" value="TolB, C-terminal domain"/>
    <property type="match status" value="1"/>
</dbReference>
<accession>A0A1B6I5H1</accession>
<reference evidence="2" key="1">
    <citation type="submission" date="2015-11" db="EMBL/GenBank/DDBJ databases">
        <title>De novo transcriptome assembly of four potential Pierce s Disease insect vectors from Arizona vineyards.</title>
        <authorList>
            <person name="Tassone E.E."/>
        </authorList>
    </citation>
    <scope>NUCLEOTIDE SEQUENCE</scope>
</reference>
<name>A0A1B6I5H1_9HEMI</name>
<evidence type="ECO:0000256" key="1">
    <source>
        <dbReference type="SAM" id="Phobius"/>
    </source>
</evidence>
<feature type="transmembrane region" description="Helical" evidence="1">
    <location>
        <begin position="215"/>
        <end position="235"/>
    </location>
</feature>
<evidence type="ECO:0008006" key="3">
    <source>
        <dbReference type="Google" id="ProtNLM"/>
    </source>
</evidence>
<dbReference type="AlphaFoldDB" id="A0A1B6I5H1"/>
<sequence>VSYSLETEHYMVFENLKNRIPIVKKISVDVHHQLIYVVGAHEESSDQYYLATVDYDDSPSELHVLYSGSLCHNAFSLDVYNDTVVWGTLKENWYSIHMCRLSPRCDPDKITRIYYSSEAIHDIKIYHPERQTPSAKYLCASYNCSHGCAKSSPHTANCTCPEGMVLDHYNTCRDAELTKWFSSVESPTQQDAPDTANYFITKTKQFLCTLFTDHLNVVIMLASAMALVSSLCLYIKQRKTNKRVNRISSVTEMNVIDNEYVEITDWRRGYNLK</sequence>
<keyword evidence="1" id="KW-0472">Membrane</keyword>
<feature type="non-terminal residue" evidence="2">
    <location>
        <position position="1"/>
    </location>
</feature>
<protein>
    <recommendedName>
        <fullName evidence="3">EGF-like domain-containing protein</fullName>
    </recommendedName>
</protein>
<keyword evidence="1" id="KW-1133">Transmembrane helix</keyword>
<dbReference type="EMBL" id="GECU01025559">
    <property type="protein sequence ID" value="JAS82147.1"/>
    <property type="molecule type" value="Transcribed_RNA"/>
</dbReference>
<organism evidence="2">
    <name type="scientific">Homalodisca liturata</name>
    <dbReference type="NCBI Taxonomy" id="320908"/>
    <lineage>
        <taxon>Eukaryota</taxon>
        <taxon>Metazoa</taxon>
        <taxon>Ecdysozoa</taxon>
        <taxon>Arthropoda</taxon>
        <taxon>Hexapoda</taxon>
        <taxon>Insecta</taxon>
        <taxon>Pterygota</taxon>
        <taxon>Neoptera</taxon>
        <taxon>Paraneoptera</taxon>
        <taxon>Hemiptera</taxon>
        <taxon>Auchenorrhyncha</taxon>
        <taxon>Membracoidea</taxon>
        <taxon>Cicadellidae</taxon>
        <taxon>Cicadellinae</taxon>
        <taxon>Proconiini</taxon>
        <taxon>Homalodisca</taxon>
    </lineage>
</organism>
<keyword evidence="1" id="KW-0812">Transmembrane</keyword>
<evidence type="ECO:0000313" key="2">
    <source>
        <dbReference type="EMBL" id="JAS82147.1"/>
    </source>
</evidence>